<dbReference type="Pfam" id="PF01625">
    <property type="entry name" value="PMSR"/>
    <property type="match status" value="1"/>
</dbReference>
<evidence type="ECO:0000256" key="2">
    <source>
        <dbReference type="ARBA" id="ARBA00012502"/>
    </source>
</evidence>
<feature type="domain" description="Peptide methionine sulphoxide reductase MsrA" evidence="6">
    <location>
        <begin position="45"/>
        <end position="197"/>
    </location>
</feature>
<evidence type="ECO:0000313" key="7">
    <source>
        <dbReference type="EMBL" id="OXA56517.1"/>
    </source>
</evidence>
<dbReference type="AlphaFoldDB" id="A0A226EHC6"/>
<feature type="chain" id="PRO_5012013907" description="peptide-methionine (S)-S-oxide reductase" evidence="5">
    <location>
        <begin position="27"/>
        <end position="231"/>
    </location>
</feature>
<dbReference type="OMA" id="FWCLEHD"/>
<dbReference type="InterPro" id="IPR036509">
    <property type="entry name" value="Met_Sox_Rdtase_MsrA_sf"/>
</dbReference>
<dbReference type="Gene3D" id="3.30.1060.10">
    <property type="entry name" value="Peptide methionine sulphoxide reductase MsrA"/>
    <property type="match status" value="1"/>
</dbReference>
<comment type="caution">
    <text evidence="7">The sequence shown here is derived from an EMBL/GenBank/DDBJ whole genome shotgun (WGS) entry which is preliminary data.</text>
</comment>
<accession>A0A226EHC6</accession>
<evidence type="ECO:0000256" key="3">
    <source>
        <dbReference type="ARBA" id="ARBA00023002"/>
    </source>
</evidence>
<evidence type="ECO:0000256" key="5">
    <source>
        <dbReference type="SAM" id="SignalP"/>
    </source>
</evidence>
<organism evidence="7 8">
    <name type="scientific">Folsomia candida</name>
    <name type="common">Springtail</name>
    <dbReference type="NCBI Taxonomy" id="158441"/>
    <lineage>
        <taxon>Eukaryota</taxon>
        <taxon>Metazoa</taxon>
        <taxon>Ecdysozoa</taxon>
        <taxon>Arthropoda</taxon>
        <taxon>Hexapoda</taxon>
        <taxon>Collembola</taxon>
        <taxon>Entomobryomorpha</taxon>
        <taxon>Isotomoidea</taxon>
        <taxon>Isotomidae</taxon>
        <taxon>Proisotominae</taxon>
        <taxon>Folsomia</taxon>
    </lineage>
</organism>
<dbReference type="OrthoDB" id="77405at2759"/>
<reference evidence="7 8" key="1">
    <citation type="submission" date="2015-12" db="EMBL/GenBank/DDBJ databases">
        <title>The genome of Folsomia candida.</title>
        <authorList>
            <person name="Faddeeva A."/>
            <person name="Derks M.F."/>
            <person name="Anvar Y."/>
            <person name="Smit S."/>
            <person name="Van Straalen N."/>
            <person name="Roelofs D."/>
        </authorList>
    </citation>
    <scope>NUCLEOTIDE SEQUENCE [LARGE SCALE GENOMIC DNA]</scope>
    <source>
        <strain evidence="7 8">VU population</strain>
        <tissue evidence="7">Whole body</tissue>
    </source>
</reference>
<sequence>MGLDTRLINLGLVIIALSGGLSSSSGGESIEDNDIMAAPVGRQLATLAGGCFWCIEAVYNMHKGVDKAISGYMGGPKENPTYEQVCTGSTGHAEVVQLTFDPSVVTYAELLEVFWKVHNPTQLNRQGNDVGTQYRSAIFYHDAEQQRIAELSKQAAVEAKLYADQIVTEISEASTFYPAEAYHQEYYKNNPSQGYCHAVVGPKVNKFKELFREKLKEDVLQDDSKRKCVMV</sequence>
<dbReference type="PANTHER" id="PTHR43774">
    <property type="entry name" value="PEPTIDE METHIONINE SULFOXIDE REDUCTASE"/>
    <property type="match status" value="1"/>
</dbReference>
<keyword evidence="8" id="KW-1185">Reference proteome</keyword>
<evidence type="ECO:0000256" key="4">
    <source>
        <dbReference type="ARBA" id="ARBA00030643"/>
    </source>
</evidence>
<gene>
    <name evidence="7" type="ORF">Fcan01_09232</name>
</gene>
<evidence type="ECO:0000313" key="8">
    <source>
        <dbReference type="Proteomes" id="UP000198287"/>
    </source>
</evidence>
<keyword evidence="3" id="KW-0560">Oxidoreductase</keyword>
<keyword evidence="5" id="KW-0732">Signal</keyword>
<dbReference type="InterPro" id="IPR002569">
    <property type="entry name" value="Met_Sox_Rdtase_MsrA_dom"/>
</dbReference>
<dbReference type="EMBL" id="LNIX01000004">
    <property type="protein sequence ID" value="OXA56517.1"/>
    <property type="molecule type" value="Genomic_DNA"/>
</dbReference>
<comment type="similarity">
    <text evidence="1">Belongs to the MsrA Met sulfoxide reductase family.</text>
</comment>
<proteinExistence type="inferred from homology"/>
<dbReference type="STRING" id="158441.A0A226EHC6"/>
<feature type="signal peptide" evidence="5">
    <location>
        <begin position="1"/>
        <end position="26"/>
    </location>
</feature>
<dbReference type="SUPFAM" id="SSF55068">
    <property type="entry name" value="Peptide methionine sulfoxide reductase"/>
    <property type="match status" value="1"/>
</dbReference>
<dbReference type="HAMAP" id="MF_01401">
    <property type="entry name" value="MsrA"/>
    <property type="match status" value="1"/>
</dbReference>
<name>A0A226EHC6_FOLCA</name>
<dbReference type="EC" id="1.8.4.11" evidence="2"/>
<dbReference type="PANTHER" id="PTHR43774:SF1">
    <property type="entry name" value="PEPTIDE METHIONINE SULFOXIDE REDUCTASE MSRA 2"/>
    <property type="match status" value="1"/>
</dbReference>
<protein>
    <recommendedName>
        <fullName evidence="2">peptide-methionine (S)-S-oxide reductase</fullName>
        <ecNumber evidence="2">1.8.4.11</ecNumber>
    </recommendedName>
    <alternativeName>
        <fullName evidence="4">Peptide-methionine (S)-S-oxide reductase</fullName>
    </alternativeName>
</protein>
<dbReference type="Proteomes" id="UP000198287">
    <property type="component" value="Unassembled WGS sequence"/>
</dbReference>
<dbReference type="NCBIfam" id="TIGR00401">
    <property type="entry name" value="msrA"/>
    <property type="match status" value="1"/>
</dbReference>
<evidence type="ECO:0000259" key="6">
    <source>
        <dbReference type="Pfam" id="PF01625"/>
    </source>
</evidence>
<dbReference type="GO" id="GO:0008113">
    <property type="term" value="F:peptide-methionine (S)-S-oxide reductase activity"/>
    <property type="evidence" value="ECO:0007669"/>
    <property type="project" value="UniProtKB-EC"/>
</dbReference>
<evidence type="ECO:0000256" key="1">
    <source>
        <dbReference type="ARBA" id="ARBA00005591"/>
    </source>
</evidence>